<organism evidence="1 2">
    <name type="scientific">Microcystis aeruginosa NIES-298</name>
    <dbReference type="NCBI Taxonomy" id="449468"/>
    <lineage>
        <taxon>Bacteria</taxon>
        <taxon>Bacillati</taxon>
        <taxon>Cyanobacteriota</taxon>
        <taxon>Cyanophyceae</taxon>
        <taxon>Oscillatoriophycideae</taxon>
        <taxon>Chroococcales</taxon>
        <taxon>Microcystaceae</taxon>
        <taxon>Microcystis</taxon>
    </lineage>
</organism>
<dbReference type="AlphaFoldDB" id="A0A2H6BQN8"/>
<sequence length="175" mass="19575">MNASPAYVCCQVLSSTHLEQLRSWWGQLAIQVTGPRISLSERDIPPQTGEIYQLLLSTDLQALLLASPQAHNFDYEVRISFEANTIKNFLQGLAVKSLHHPKIQQGYQILNLPLSINVSSFQNKILVKILSIISSPAAEGRAVSFKLSIADFESINLIEDSQVYLFLIKRVSHNN</sequence>
<name>A0A2H6BQN8_MICAE</name>
<evidence type="ECO:0000313" key="2">
    <source>
        <dbReference type="Proteomes" id="UP000236321"/>
    </source>
</evidence>
<proteinExistence type="predicted"/>
<comment type="caution">
    <text evidence="1">The sequence shown here is derived from an EMBL/GenBank/DDBJ whole genome shotgun (WGS) entry which is preliminary data.</text>
</comment>
<evidence type="ECO:0000313" key="1">
    <source>
        <dbReference type="EMBL" id="GBD52506.1"/>
    </source>
</evidence>
<accession>A0A2H6BQN8</accession>
<protein>
    <submittedName>
        <fullName evidence="1">Uncharacterized protein</fullName>
    </submittedName>
</protein>
<reference evidence="2" key="1">
    <citation type="submission" date="2017-12" db="EMBL/GenBank/DDBJ databases">
        <title>Improved Draft Genome Sequence of Microcystis aeruginosa NIES-298, a Microcystin-Producing Cyanobacterium from Lake Kasumigaura, Japan.</title>
        <authorList>
            <person name="Yamaguchi H."/>
            <person name="Suzuki S."/>
            <person name="Kawachi M."/>
        </authorList>
    </citation>
    <scope>NUCLEOTIDE SEQUENCE [LARGE SCALE GENOMIC DNA]</scope>
    <source>
        <strain evidence="2">NIES-298</strain>
    </source>
</reference>
<dbReference type="Proteomes" id="UP000236321">
    <property type="component" value="Unassembled WGS sequence"/>
</dbReference>
<gene>
    <name evidence="1" type="ORF">BGM30_15990</name>
</gene>
<dbReference type="EMBL" id="BEYQ01000004">
    <property type="protein sequence ID" value="GBD52506.1"/>
    <property type="molecule type" value="Genomic_DNA"/>
</dbReference>